<dbReference type="AlphaFoldDB" id="A0A0H2V420"/>
<dbReference type="EMBL" id="AE014075">
    <property type="protein sequence ID" value="AAN78584.1"/>
    <property type="molecule type" value="Genomic_DNA"/>
</dbReference>
<gene>
    <name evidence="1" type="ordered locus">c0088</name>
</gene>
<sequence length="61" mass="6989">MLQSQADAVQTVHHAVAAEGIDGKAISFLSRFHLLRFQVYIKMNPRIGFHQRKQLIHFCIA</sequence>
<organism evidence="1 2">
    <name type="scientific">Escherichia coli O6:H1 (strain CFT073 / ATCC 700928 / UPEC)</name>
    <dbReference type="NCBI Taxonomy" id="199310"/>
    <lineage>
        <taxon>Bacteria</taxon>
        <taxon>Pseudomonadati</taxon>
        <taxon>Pseudomonadota</taxon>
        <taxon>Gammaproteobacteria</taxon>
        <taxon>Enterobacterales</taxon>
        <taxon>Enterobacteriaceae</taxon>
        <taxon>Escherichia</taxon>
    </lineage>
</organism>
<proteinExistence type="predicted"/>
<accession>A0A0H2V420</accession>
<reference evidence="1 2" key="1">
    <citation type="journal article" date="2002" name="Proc. Natl. Acad. Sci. U.S.A.">
        <title>Extensive mosaic structure revealed by the complete genome sequence of uropathogenic Escherichia coli.</title>
        <authorList>
            <person name="Welch R.A."/>
            <person name="Burland V."/>
            <person name="Plunkett G.III."/>
            <person name="Redford P."/>
            <person name="Roesch P."/>
            <person name="Rasko D."/>
            <person name="Buckles E.L."/>
            <person name="Liou S.R."/>
            <person name="Boutin A."/>
            <person name="Hackett J."/>
            <person name="Stroud D."/>
            <person name="Mayhew G.F."/>
            <person name="Rose D.J."/>
            <person name="Zhou S."/>
            <person name="Schwartz D.C."/>
            <person name="Perna N.T."/>
            <person name="Mobley H.L."/>
            <person name="Donnenberg M.S."/>
            <person name="Blattner F.R."/>
        </authorList>
    </citation>
    <scope>NUCLEOTIDE SEQUENCE [LARGE SCALE GENOMIC DNA]</scope>
    <source>
        <strain evidence="2">CFT073 / ATCC 700928 / UPEC</strain>
    </source>
</reference>
<evidence type="ECO:0000313" key="1">
    <source>
        <dbReference type="EMBL" id="AAN78584.1"/>
    </source>
</evidence>
<name>A0A0H2V420_ECOL6</name>
<keyword evidence="2" id="KW-1185">Reference proteome</keyword>
<protein>
    <submittedName>
        <fullName evidence="1">Uncharacterized protein</fullName>
    </submittedName>
</protein>
<dbReference type="KEGG" id="ecc:c0088"/>
<dbReference type="HOGENOM" id="CLU_2915101_0_0_6"/>
<dbReference type="Proteomes" id="UP000001410">
    <property type="component" value="Chromosome"/>
</dbReference>
<evidence type="ECO:0000313" key="2">
    <source>
        <dbReference type="Proteomes" id="UP000001410"/>
    </source>
</evidence>